<protein>
    <submittedName>
        <fullName evidence="2">CM0216.180.nc protein</fullName>
    </submittedName>
</protein>
<reference evidence="2" key="1">
    <citation type="journal article" date="2008" name="DNA Res.">
        <title>Genome structure of the legume, Lotus japonicus.</title>
        <authorList>
            <person name="Sato S."/>
            <person name="Nakamura Y."/>
            <person name="Kaneko T."/>
            <person name="Asamizu E."/>
            <person name="Kato T."/>
            <person name="Nakao M."/>
            <person name="Sasamoto S."/>
            <person name="Watanabe A."/>
            <person name="Ono A."/>
            <person name="Kawashima K."/>
            <person name="Fujishiro T."/>
            <person name="Katoh M."/>
            <person name="Kohara M."/>
            <person name="Kishida Y."/>
            <person name="Minami C."/>
            <person name="Nakayama S."/>
            <person name="Nakazaki N."/>
            <person name="Shimizu Y."/>
            <person name="Shinpo S."/>
            <person name="Takahashi C."/>
            <person name="Wada T."/>
            <person name="Yamada M."/>
            <person name="Ohmido N."/>
            <person name="Hayashi M."/>
            <person name="Fukui K."/>
            <person name="Baba T."/>
            <person name="Nakamichi T."/>
            <person name="Mori H."/>
            <person name="Tabata S."/>
        </authorList>
    </citation>
    <scope>NUCLEOTIDE SEQUENCE</scope>
</reference>
<evidence type="ECO:0000256" key="1">
    <source>
        <dbReference type="SAM" id="Coils"/>
    </source>
</evidence>
<gene>
    <name evidence="2" type="primary">CM0216.180.nc</name>
</gene>
<proteinExistence type="predicted"/>
<dbReference type="EMBL" id="AP009563">
    <property type="protein sequence ID" value="BAF98209.1"/>
    <property type="molecule type" value="Genomic_DNA"/>
</dbReference>
<dbReference type="GO" id="GO:0048367">
    <property type="term" value="P:shoot system development"/>
    <property type="evidence" value="ECO:0007669"/>
    <property type="project" value="InterPro"/>
</dbReference>
<accession>B0BLH3</accession>
<sequence length="278" mass="31525">MAKSSFHARSNSFPSRPHPLILQCNEHLDRLRASQETSSSSLLSHKLGGLRDLHDCVENLIQLPLTQEAVLHEKNCVNELLDGSLRLLDMCTTAKDSLLHTKECTRELQSIMRRRKGGEVELRAEVKKLLASRKVVRKAISKALSNLKDTTTKDNQNVALVSLLQDMEVVTLSTFQELLQFISGTTQSKSRNWLLISKLMQTKKVACSQLADESEFAQLDEALQSCIFGQTSKFEDMNKLQNHLEKVELLIQDLEEGLEFVLRRLIKIRVALLNILNH</sequence>
<dbReference type="InterPro" id="IPR004320">
    <property type="entry name" value="BPS1_pln"/>
</dbReference>
<name>B0BLH3_LOTJA</name>
<feature type="coiled-coil region" evidence="1">
    <location>
        <begin position="237"/>
        <end position="264"/>
    </location>
</feature>
<evidence type="ECO:0000313" key="2">
    <source>
        <dbReference type="EMBL" id="BAF98209.1"/>
    </source>
</evidence>
<dbReference type="Pfam" id="PF03087">
    <property type="entry name" value="BPS1"/>
    <property type="match status" value="1"/>
</dbReference>
<organism evidence="2">
    <name type="scientific">Lotus japonicus</name>
    <name type="common">Lotus corniculatus var. japonicus</name>
    <dbReference type="NCBI Taxonomy" id="34305"/>
    <lineage>
        <taxon>Eukaryota</taxon>
        <taxon>Viridiplantae</taxon>
        <taxon>Streptophyta</taxon>
        <taxon>Embryophyta</taxon>
        <taxon>Tracheophyta</taxon>
        <taxon>Spermatophyta</taxon>
        <taxon>Magnoliopsida</taxon>
        <taxon>eudicotyledons</taxon>
        <taxon>Gunneridae</taxon>
        <taxon>Pentapetalae</taxon>
        <taxon>rosids</taxon>
        <taxon>fabids</taxon>
        <taxon>Fabales</taxon>
        <taxon>Fabaceae</taxon>
        <taxon>Papilionoideae</taxon>
        <taxon>50 kb inversion clade</taxon>
        <taxon>NPAAA clade</taxon>
        <taxon>Hologalegina</taxon>
        <taxon>robinioid clade</taxon>
        <taxon>Loteae</taxon>
        <taxon>Lotus</taxon>
    </lineage>
</organism>
<dbReference type="AlphaFoldDB" id="B0BLH3"/>
<dbReference type="PANTHER" id="PTHR33070">
    <property type="entry name" value="OS06G0725500 PROTEIN"/>
    <property type="match status" value="1"/>
</dbReference>
<dbReference type="PANTHER" id="PTHR33070:SF129">
    <property type="entry name" value="DUF241 DOMAIN PROTEIN"/>
    <property type="match status" value="1"/>
</dbReference>
<dbReference type="GO" id="GO:0048364">
    <property type="term" value="P:root development"/>
    <property type="evidence" value="ECO:0007669"/>
    <property type="project" value="InterPro"/>
</dbReference>
<keyword evidence="1" id="KW-0175">Coiled coil</keyword>
<dbReference type="OMA" id="ENFQSHM"/>